<dbReference type="AlphaFoldDB" id="A0A4C1VR24"/>
<feature type="compositionally biased region" description="Basic and acidic residues" evidence="1">
    <location>
        <begin position="101"/>
        <end position="116"/>
    </location>
</feature>
<gene>
    <name evidence="2" type="ORF">EVAR_32682_1</name>
</gene>
<comment type="caution">
    <text evidence="2">The sequence shown here is derived from an EMBL/GenBank/DDBJ whole genome shotgun (WGS) entry which is preliminary data.</text>
</comment>
<name>A0A4C1VR24_EUMVA</name>
<dbReference type="EMBL" id="BGZK01000385">
    <property type="protein sequence ID" value="GBP40639.1"/>
    <property type="molecule type" value="Genomic_DNA"/>
</dbReference>
<protein>
    <submittedName>
        <fullName evidence="2">Uncharacterized protein</fullName>
    </submittedName>
</protein>
<accession>A0A4C1VR24</accession>
<reference evidence="2 3" key="1">
    <citation type="journal article" date="2019" name="Commun. Biol.">
        <title>The bagworm genome reveals a unique fibroin gene that provides high tensile strength.</title>
        <authorList>
            <person name="Kono N."/>
            <person name="Nakamura H."/>
            <person name="Ohtoshi R."/>
            <person name="Tomita M."/>
            <person name="Numata K."/>
            <person name="Arakawa K."/>
        </authorList>
    </citation>
    <scope>NUCLEOTIDE SEQUENCE [LARGE SCALE GENOMIC DNA]</scope>
</reference>
<evidence type="ECO:0000256" key="1">
    <source>
        <dbReference type="SAM" id="MobiDB-lite"/>
    </source>
</evidence>
<evidence type="ECO:0000313" key="3">
    <source>
        <dbReference type="Proteomes" id="UP000299102"/>
    </source>
</evidence>
<feature type="region of interest" description="Disordered" evidence="1">
    <location>
        <begin position="71"/>
        <end position="116"/>
    </location>
</feature>
<proteinExistence type="predicted"/>
<sequence>MYRQHDSSNSIPGEAQRNIRLRQRRHYTEDESRTPAGSTIRRMHSDVVVSRRSVGEIRRTEIISTLSPAPTKFKSRRDKRHLRPAGAALKYSPNIRGVGTGEREKKKKPTDLHTYK</sequence>
<feature type="compositionally biased region" description="Basic residues" evidence="1">
    <location>
        <begin position="73"/>
        <end position="83"/>
    </location>
</feature>
<feature type="region of interest" description="Disordered" evidence="1">
    <location>
        <begin position="1"/>
        <end position="43"/>
    </location>
</feature>
<organism evidence="2 3">
    <name type="scientific">Eumeta variegata</name>
    <name type="common">Bagworm moth</name>
    <name type="synonym">Eumeta japonica</name>
    <dbReference type="NCBI Taxonomy" id="151549"/>
    <lineage>
        <taxon>Eukaryota</taxon>
        <taxon>Metazoa</taxon>
        <taxon>Ecdysozoa</taxon>
        <taxon>Arthropoda</taxon>
        <taxon>Hexapoda</taxon>
        <taxon>Insecta</taxon>
        <taxon>Pterygota</taxon>
        <taxon>Neoptera</taxon>
        <taxon>Endopterygota</taxon>
        <taxon>Lepidoptera</taxon>
        <taxon>Glossata</taxon>
        <taxon>Ditrysia</taxon>
        <taxon>Tineoidea</taxon>
        <taxon>Psychidae</taxon>
        <taxon>Oiketicinae</taxon>
        <taxon>Eumeta</taxon>
    </lineage>
</organism>
<dbReference type="Proteomes" id="UP000299102">
    <property type="component" value="Unassembled WGS sequence"/>
</dbReference>
<evidence type="ECO:0000313" key="2">
    <source>
        <dbReference type="EMBL" id="GBP40639.1"/>
    </source>
</evidence>
<keyword evidence="3" id="KW-1185">Reference proteome</keyword>